<comment type="subcellular location">
    <subcellularLocation>
        <location evidence="1">Nucleus</location>
    </subcellularLocation>
</comment>
<accession>A0A0C2MHT7</accession>
<dbReference type="InterPro" id="IPR011047">
    <property type="entry name" value="Quinoprotein_ADH-like_sf"/>
</dbReference>
<evidence type="ECO:0000256" key="2">
    <source>
        <dbReference type="ARBA" id="ARBA00023242"/>
    </source>
</evidence>
<dbReference type="AlphaFoldDB" id="A0A0C2MHT7"/>
<dbReference type="PANTHER" id="PTHR13129:SF4">
    <property type="entry name" value="DDB1- AND CUL4-ASSOCIATED FACTOR 1"/>
    <property type="match status" value="1"/>
</dbReference>
<dbReference type="Gene3D" id="2.130.10.10">
    <property type="entry name" value="YVTN repeat-like/Quinoprotein amine dehydrogenase"/>
    <property type="match status" value="1"/>
</dbReference>
<evidence type="ECO:0000313" key="4">
    <source>
        <dbReference type="Proteomes" id="UP000031668"/>
    </source>
</evidence>
<dbReference type="Proteomes" id="UP000031668">
    <property type="component" value="Unassembled WGS sequence"/>
</dbReference>
<gene>
    <name evidence="3" type="ORF">RF11_01922</name>
</gene>
<dbReference type="OrthoDB" id="6019818at2759"/>
<dbReference type="SUPFAM" id="SSF50998">
    <property type="entry name" value="Quinoprotein alcohol dehydrogenase-like"/>
    <property type="match status" value="1"/>
</dbReference>
<dbReference type="EMBL" id="JWZT01003493">
    <property type="protein sequence ID" value="KII66656.1"/>
    <property type="molecule type" value="Genomic_DNA"/>
</dbReference>
<proteinExistence type="predicted"/>
<dbReference type="SUPFAM" id="SSF48371">
    <property type="entry name" value="ARM repeat"/>
    <property type="match status" value="1"/>
</dbReference>
<dbReference type="GO" id="GO:0080008">
    <property type="term" value="C:Cul4-RING E3 ubiquitin ligase complex"/>
    <property type="evidence" value="ECO:0007669"/>
    <property type="project" value="TreeGrafter"/>
</dbReference>
<dbReference type="PANTHER" id="PTHR13129">
    <property type="entry name" value="VPRBP PROTEIN-RELATED"/>
    <property type="match status" value="1"/>
</dbReference>
<name>A0A0C2MHT7_THEKT</name>
<dbReference type="GO" id="GO:0016567">
    <property type="term" value="P:protein ubiquitination"/>
    <property type="evidence" value="ECO:0007669"/>
    <property type="project" value="InterPro"/>
</dbReference>
<keyword evidence="2" id="KW-0539">Nucleus</keyword>
<organism evidence="3 4">
    <name type="scientific">Thelohanellus kitauei</name>
    <name type="common">Myxosporean</name>
    <dbReference type="NCBI Taxonomy" id="669202"/>
    <lineage>
        <taxon>Eukaryota</taxon>
        <taxon>Metazoa</taxon>
        <taxon>Cnidaria</taxon>
        <taxon>Myxozoa</taxon>
        <taxon>Myxosporea</taxon>
        <taxon>Bivalvulida</taxon>
        <taxon>Platysporina</taxon>
        <taxon>Myxobolidae</taxon>
        <taxon>Thelohanellus</taxon>
    </lineage>
</organism>
<reference evidence="3 4" key="1">
    <citation type="journal article" date="2014" name="Genome Biol. Evol.">
        <title>The genome of the myxosporean Thelohanellus kitauei shows adaptations to nutrient acquisition within its fish host.</title>
        <authorList>
            <person name="Yang Y."/>
            <person name="Xiong J."/>
            <person name="Zhou Z."/>
            <person name="Huo F."/>
            <person name="Miao W."/>
            <person name="Ran C."/>
            <person name="Liu Y."/>
            <person name="Zhang J."/>
            <person name="Feng J."/>
            <person name="Wang M."/>
            <person name="Wang M."/>
            <person name="Wang L."/>
            <person name="Yao B."/>
        </authorList>
    </citation>
    <scope>NUCLEOTIDE SEQUENCE [LARGE SCALE GENOMIC DNA]</scope>
    <source>
        <strain evidence="3">Wuqing</strain>
    </source>
</reference>
<protein>
    <submittedName>
        <fullName evidence="3">Protein VPRBP</fullName>
    </submittedName>
</protein>
<dbReference type="InterPro" id="IPR016024">
    <property type="entry name" value="ARM-type_fold"/>
</dbReference>
<evidence type="ECO:0000313" key="3">
    <source>
        <dbReference type="EMBL" id="KII66656.1"/>
    </source>
</evidence>
<sequence>MVNFQMKHNGFVTEENFKKIFEITLFNDKPDKNGSNIIHGLRILFCASGELQHFGDDLFHKILNILIELLHSGQEPILTHAIKCLQLFIFNGKRIEKSHPQLQQLIPVVIKNLTKYINFESDDSLISAQCSNDQETSYVDDFNKSLIREYERGEADINIPRSNISDLIYKGIISKASQQKFHYLALINYLINIINLEELINNQELYAVLYRCLNVSRVRSDACIALSLQIIYKLMDNSSIYSKLLTDDILYRVLAVPCYFNSSYYVVKILLKIWKKYLDDDDLVHQIIKCDQNIIKFITDYIFQSRTNCVDYDGLNAVPTLARYLTLIELNEINALTLIIKEFHQLEFYKAAKSDINNDIDNFKKLFDEYQLQIQTFCDFVQIYFVKYVIHQKPILTPNTEKEIIEIFRNIFEILHIFLRRIYQENLKPETIRLYKSVSQILNFCILIQDVRNLFYENLECFPKYPPNITNIISVLLLILDNYFMDPGWRHFLPYQIINYLLMRCCTSFESYKACVNGTNPKPSASNEICVILKYDATKIIDELMAGSFLLYAHNSFGKIVNPHLKIRNGIYLIRCLLVMSENDRVLELISGNHYLFIKIYKSYLKNPKISSSPKPLRNKFIKYSKILKNKVKHVCPGSIEISQEHPSDSFKINYGCTQETLSSVEKTNIHFQQCTSHASNQFQEIINKSSHSKLPNDNNRIPCGCVESEHFKISGADVQEKIKFQPKTFERVKEFYSEGRFCTDHSIKILKDDNILIPDCGLIHLFHNNQFFPKFYCDFMTINHLVDNFNGDFVLGCGETPSYFMKCLMWKYDGLHDDNPRVYPCQKFDNISHAQFSSGDKTLIGLNPNFDIQIYDIETGQKYSELRNPERRCIFTSDCLQSNSYTNLIFSNGELYCVKTGKLIHVFDRFQYIQSGIFTVSENEIIYGRELLDLRSFKIIKQIPNLLKCHLKRTHNDNIYLGYKYQFVKLDPEEGYTSSDFIRNNSYLDSLLFIDPTTFEILSKRPIDELMVERSDVVELADISRDGSWIASRKHDRGPGSFHLFTVFEEGQNEKIRIDIP</sequence>
<comment type="caution">
    <text evidence="3">The sequence shown here is derived from an EMBL/GenBank/DDBJ whole genome shotgun (WGS) entry which is preliminary data.</text>
</comment>
<dbReference type="InterPro" id="IPR015943">
    <property type="entry name" value="WD40/YVTN_repeat-like_dom_sf"/>
</dbReference>
<dbReference type="InterPro" id="IPR033270">
    <property type="entry name" value="VPRBP/DCAF1"/>
</dbReference>
<keyword evidence="4" id="KW-1185">Reference proteome</keyword>
<dbReference type="GO" id="GO:0005634">
    <property type="term" value="C:nucleus"/>
    <property type="evidence" value="ECO:0007669"/>
    <property type="project" value="UniProtKB-SubCell"/>
</dbReference>
<evidence type="ECO:0000256" key="1">
    <source>
        <dbReference type="ARBA" id="ARBA00004123"/>
    </source>
</evidence>